<accession>A0A371HG61</accession>
<organism evidence="1 2">
    <name type="scientific">Mucuna pruriens</name>
    <name type="common">Velvet bean</name>
    <name type="synonym">Dolichos pruriens</name>
    <dbReference type="NCBI Taxonomy" id="157652"/>
    <lineage>
        <taxon>Eukaryota</taxon>
        <taxon>Viridiplantae</taxon>
        <taxon>Streptophyta</taxon>
        <taxon>Embryophyta</taxon>
        <taxon>Tracheophyta</taxon>
        <taxon>Spermatophyta</taxon>
        <taxon>Magnoliopsida</taxon>
        <taxon>eudicotyledons</taxon>
        <taxon>Gunneridae</taxon>
        <taxon>Pentapetalae</taxon>
        <taxon>rosids</taxon>
        <taxon>fabids</taxon>
        <taxon>Fabales</taxon>
        <taxon>Fabaceae</taxon>
        <taxon>Papilionoideae</taxon>
        <taxon>50 kb inversion clade</taxon>
        <taxon>NPAAA clade</taxon>
        <taxon>indigoferoid/millettioid clade</taxon>
        <taxon>Phaseoleae</taxon>
        <taxon>Mucuna</taxon>
    </lineage>
</organism>
<protein>
    <submittedName>
        <fullName evidence="1">Uncharacterized protein</fullName>
    </submittedName>
</protein>
<sequence length="92" mass="10822">MVVTYKDWHDMLPYAVLAEAKLEETEWIQSRHDQLNLIEEKRLTALCHGQMLLTKKQDPTYLKKGTWCSKRYCPTPEIIEGSRNQTTKGPTW</sequence>
<keyword evidence="2" id="KW-1185">Reference proteome</keyword>
<reference evidence="1" key="1">
    <citation type="submission" date="2018-05" db="EMBL/GenBank/DDBJ databases">
        <title>Draft genome of Mucuna pruriens seed.</title>
        <authorList>
            <person name="Nnadi N.E."/>
            <person name="Vos R."/>
            <person name="Hasami M.H."/>
            <person name="Devisetty U.K."/>
            <person name="Aguiy J.C."/>
        </authorList>
    </citation>
    <scope>NUCLEOTIDE SEQUENCE [LARGE SCALE GENOMIC DNA]</scope>
    <source>
        <strain evidence="1">JCA_2017</strain>
    </source>
</reference>
<evidence type="ECO:0000313" key="2">
    <source>
        <dbReference type="Proteomes" id="UP000257109"/>
    </source>
</evidence>
<feature type="non-terminal residue" evidence="1">
    <location>
        <position position="1"/>
    </location>
</feature>
<evidence type="ECO:0000313" key="1">
    <source>
        <dbReference type="EMBL" id="RDY01769.1"/>
    </source>
</evidence>
<comment type="caution">
    <text evidence="1">The sequence shown here is derived from an EMBL/GenBank/DDBJ whole genome shotgun (WGS) entry which is preliminary data.</text>
</comment>
<dbReference type="Proteomes" id="UP000257109">
    <property type="component" value="Unassembled WGS sequence"/>
</dbReference>
<dbReference type="OrthoDB" id="1739513at2759"/>
<gene>
    <name evidence="1" type="ORF">CR513_14870</name>
</gene>
<proteinExistence type="predicted"/>
<name>A0A371HG61_MUCPR</name>
<dbReference type="AlphaFoldDB" id="A0A371HG61"/>
<dbReference type="EMBL" id="QJKJ01002691">
    <property type="protein sequence ID" value="RDY01769.1"/>
    <property type="molecule type" value="Genomic_DNA"/>
</dbReference>